<keyword evidence="2" id="KW-0408">Iron</keyword>
<dbReference type="PROSITE" id="PS51379">
    <property type="entry name" value="4FE4S_FER_2"/>
    <property type="match status" value="2"/>
</dbReference>
<dbReference type="PANTHER" id="PTHR42895:SF1">
    <property type="entry name" value="IRON-SULFUR CLUSTER PROTEIN"/>
    <property type="match status" value="1"/>
</dbReference>
<dbReference type="SUPFAM" id="SSF54862">
    <property type="entry name" value="4Fe-4S ferredoxins"/>
    <property type="match status" value="1"/>
</dbReference>
<dbReference type="InterPro" id="IPR017900">
    <property type="entry name" value="4Fe4S_Fe_S_CS"/>
</dbReference>
<name>A0A0G4K514_9SPIR</name>
<dbReference type="InterPro" id="IPR052911">
    <property type="entry name" value="Corrinoid_activation_enz"/>
</dbReference>
<organism evidence="5 6">
    <name type="scientific">Brachyspira suanatina</name>
    <dbReference type="NCBI Taxonomy" id="381802"/>
    <lineage>
        <taxon>Bacteria</taxon>
        <taxon>Pseudomonadati</taxon>
        <taxon>Spirochaetota</taxon>
        <taxon>Spirochaetia</taxon>
        <taxon>Brachyspirales</taxon>
        <taxon>Brachyspiraceae</taxon>
        <taxon>Brachyspira</taxon>
    </lineage>
</organism>
<dbReference type="Gene3D" id="3.30.70.20">
    <property type="match status" value="1"/>
</dbReference>
<dbReference type="EMBL" id="CVLB01000001">
    <property type="protein sequence ID" value="CRF32228.1"/>
    <property type="molecule type" value="Genomic_DNA"/>
</dbReference>
<feature type="domain" description="4Fe-4S ferredoxin-type" evidence="4">
    <location>
        <begin position="4"/>
        <end position="33"/>
    </location>
</feature>
<keyword evidence="3" id="KW-0411">Iron-sulfur</keyword>
<proteinExistence type="predicted"/>
<dbReference type="GO" id="GO:0051536">
    <property type="term" value="F:iron-sulfur cluster binding"/>
    <property type="evidence" value="ECO:0007669"/>
    <property type="project" value="UniProtKB-KW"/>
</dbReference>
<evidence type="ECO:0000259" key="4">
    <source>
        <dbReference type="PROSITE" id="PS51379"/>
    </source>
</evidence>
<evidence type="ECO:0000313" key="6">
    <source>
        <dbReference type="Proteomes" id="UP000043763"/>
    </source>
</evidence>
<keyword evidence="1" id="KW-0479">Metal-binding</keyword>
<dbReference type="AlphaFoldDB" id="A0A0G4K514"/>
<evidence type="ECO:0000256" key="2">
    <source>
        <dbReference type="ARBA" id="ARBA00023004"/>
    </source>
</evidence>
<dbReference type="PROSITE" id="PS00198">
    <property type="entry name" value="4FE4S_FER_1"/>
    <property type="match status" value="1"/>
</dbReference>
<gene>
    <name evidence="5" type="ORF">BRSU_0660</name>
</gene>
<dbReference type="RefSeq" id="WP_048593768.1">
    <property type="nucleotide sequence ID" value="NZ_CVLB01000001.1"/>
</dbReference>
<protein>
    <submittedName>
        <fullName evidence="5">4Fe-4S ferredoxin</fullName>
    </submittedName>
</protein>
<keyword evidence="6" id="KW-1185">Reference proteome</keyword>
<reference evidence="6" key="1">
    <citation type="submission" date="2015-04" db="EMBL/GenBank/DDBJ databases">
        <authorList>
            <person name="Mushtaq Mamoona"/>
        </authorList>
    </citation>
    <scope>NUCLEOTIDE SEQUENCE [LARGE SCALE GENOMIC DNA]</scope>
    <source>
        <strain evidence="6">AN4859/03</strain>
    </source>
</reference>
<dbReference type="GO" id="GO:0046872">
    <property type="term" value="F:metal ion binding"/>
    <property type="evidence" value="ECO:0007669"/>
    <property type="project" value="UniProtKB-KW"/>
</dbReference>
<sequence>MKRRIIKIDEDKCTGCGICIPDCPEGALQIIDGKARLISDLFCDGLGACIKACPENAMKIEEREAEEYNESKVMENIVKGGVNVIKAHLEHLRDHGEDKLFNEAVKYLKDHNMEVPNMEDNKHCGCPGSMQKDMRNQFRGENNNNNVQMTSELRNWPIQLKLMNPNANYLDNADLLIAADCVPFSYPNFHSRFLKNKTLLMFCPKLDTDIDSYIEKLVNIFTNKNIKSISIVRMEVPCCGGVEMIVQKALEIAKKNIIIKEYVISIDGNII</sequence>
<dbReference type="OrthoDB" id="9805142at2"/>
<dbReference type="Pfam" id="PF13237">
    <property type="entry name" value="Fer4_10"/>
    <property type="match status" value="1"/>
</dbReference>
<dbReference type="Proteomes" id="UP000043763">
    <property type="component" value="Unassembled WGS sequence"/>
</dbReference>
<evidence type="ECO:0000313" key="5">
    <source>
        <dbReference type="EMBL" id="CRF32228.1"/>
    </source>
</evidence>
<evidence type="ECO:0000256" key="3">
    <source>
        <dbReference type="ARBA" id="ARBA00023014"/>
    </source>
</evidence>
<accession>A0A0G4K514</accession>
<evidence type="ECO:0000256" key="1">
    <source>
        <dbReference type="ARBA" id="ARBA00022723"/>
    </source>
</evidence>
<dbReference type="PANTHER" id="PTHR42895">
    <property type="entry name" value="IRON-SULFUR CLUSTER-BINDING PROTEIN-RELATED"/>
    <property type="match status" value="1"/>
</dbReference>
<dbReference type="InterPro" id="IPR017896">
    <property type="entry name" value="4Fe4S_Fe-S-bd"/>
</dbReference>
<feature type="domain" description="4Fe-4S ferredoxin-type" evidence="4">
    <location>
        <begin position="34"/>
        <end position="63"/>
    </location>
</feature>